<dbReference type="PANTHER" id="PTHR37852">
    <property type="entry name" value="YALI0B21208P"/>
    <property type="match status" value="1"/>
</dbReference>
<gene>
    <name evidence="1" type="ORF">CALVIDRAFT_526288</name>
</gene>
<dbReference type="PANTHER" id="PTHR37852:SF1">
    <property type="entry name" value="HIG1 DOMAIN-CONTAINING PROTEIN"/>
    <property type="match status" value="1"/>
</dbReference>
<evidence type="ECO:0000313" key="1">
    <source>
        <dbReference type="EMBL" id="KZO97965.1"/>
    </source>
</evidence>
<reference evidence="1 2" key="1">
    <citation type="journal article" date="2016" name="Mol. Biol. Evol.">
        <title>Comparative Genomics of Early-Diverging Mushroom-Forming Fungi Provides Insights into the Origins of Lignocellulose Decay Capabilities.</title>
        <authorList>
            <person name="Nagy L.G."/>
            <person name="Riley R."/>
            <person name="Tritt A."/>
            <person name="Adam C."/>
            <person name="Daum C."/>
            <person name="Floudas D."/>
            <person name="Sun H."/>
            <person name="Yadav J.S."/>
            <person name="Pangilinan J."/>
            <person name="Larsson K.H."/>
            <person name="Matsuura K."/>
            <person name="Barry K."/>
            <person name="Labutti K."/>
            <person name="Kuo R."/>
            <person name="Ohm R.A."/>
            <person name="Bhattacharya S.S."/>
            <person name="Shirouzu T."/>
            <person name="Yoshinaga Y."/>
            <person name="Martin F.M."/>
            <person name="Grigoriev I.V."/>
            <person name="Hibbett D.S."/>
        </authorList>
    </citation>
    <scope>NUCLEOTIDE SEQUENCE [LARGE SCALE GENOMIC DNA]</scope>
    <source>
        <strain evidence="1 2">TUFC12733</strain>
    </source>
</reference>
<evidence type="ECO:0000313" key="2">
    <source>
        <dbReference type="Proteomes" id="UP000076738"/>
    </source>
</evidence>
<dbReference type="AlphaFoldDB" id="A0A167NQV4"/>
<evidence type="ECO:0008006" key="3">
    <source>
        <dbReference type="Google" id="ProtNLM"/>
    </source>
</evidence>
<sequence>MATTASQAGPSGDFTLAEIKARLPKPGVPWEDIAVPVLLFVLGGTTGMLRGSRMAALQFAAENTHRAPKNVQGWYFYQKTKNYRVILGGVKGAAWRSFQLGGLGVLYVGTREAGVKIGMREWSDVLAGTATGGIISAISFPSRYSHNR</sequence>
<keyword evidence="2" id="KW-1185">Reference proteome</keyword>
<organism evidence="1 2">
    <name type="scientific">Calocera viscosa (strain TUFC12733)</name>
    <dbReference type="NCBI Taxonomy" id="1330018"/>
    <lineage>
        <taxon>Eukaryota</taxon>
        <taxon>Fungi</taxon>
        <taxon>Dikarya</taxon>
        <taxon>Basidiomycota</taxon>
        <taxon>Agaricomycotina</taxon>
        <taxon>Dacrymycetes</taxon>
        <taxon>Dacrymycetales</taxon>
        <taxon>Dacrymycetaceae</taxon>
        <taxon>Calocera</taxon>
    </lineage>
</organism>
<protein>
    <recommendedName>
        <fullName evidence="3">Mitochondrial import inner membrane translocase subunit TIM22</fullName>
    </recommendedName>
</protein>
<accession>A0A167NQV4</accession>
<dbReference type="EMBL" id="KV417277">
    <property type="protein sequence ID" value="KZO97965.1"/>
    <property type="molecule type" value="Genomic_DNA"/>
</dbReference>
<dbReference type="STRING" id="1330018.A0A167NQV4"/>
<dbReference type="Proteomes" id="UP000076738">
    <property type="component" value="Unassembled WGS sequence"/>
</dbReference>
<name>A0A167NQV4_CALVF</name>
<proteinExistence type="predicted"/>
<dbReference type="OrthoDB" id="5584028at2759"/>